<comment type="caution">
    <text evidence="2">The sequence shown here is derived from an EMBL/GenBank/DDBJ whole genome shotgun (WGS) entry which is preliminary data.</text>
</comment>
<gene>
    <name evidence="2" type="ORF">BAE39_16115</name>
</gene>
<dbReference type="Proteomes" id="UP000093748">
    <property type="component" value="Unassembled WGS sequence"/>
</dbReference>
<name>A0A1A5IS62_RHILI</name>
<proteinExistence type="predicted"/>
<organism evidence="2 3">
    <name type="scientific">Rhizobium loti</name>
    <name type="common">Mesorhizobium loti</name>
    <dbReference type="NCBI Taxonomy" id="381"/>
    <lineage>
        <taxon>Bacteria</taxon>
        <taxon>Pseudomonadati</taxon>
        <taxon>Pseudomonadota</taxon>
        <taxon>Alphaproteobacteria</taxon>
        <taxon>Hyphomicrobiales</taxon>
        <taxon>Phyllobacteriaceae</taxon>
        <taxon>Mesorhizobium</taxon>
    </lineage>
</organism>
<keyword evidence="1" id="KW-0472">Membrane</keyword>
<dbReference type="EMBL" id="LZTJ01000012">
    <property type="protein sequence ID" value="OBP77516.1"/>
    <property type="molecule type" value="Genomic_DNA"/>
</dbReference>
<feature type="transmembrane region" description="Helical" evidence="1">
    <location>
        <begin position="31"/>
        <end position="51"/>
    </location>
</feature>
<evidence type="ECO:0000256" key="1">
    <source>
        <dbReference type="SAM" id="Phobius"/>
    </source>
</evidence>
<keyword evidence="1" id="KW-1133">Transmembrane helix</keyword>
<protein>
    <recommendedName>
        <fullName evidence="4">Exopolysaccharide production repressor exox</fullName>
    </recommendedName>
</protein>
<evidence type="ECO:0000313" key="3">
    <source>
        <dbReference type="Proteomes" id="UP000093748"/>
    </source>
</evidence>
<dbReference type="RefSeq" id="WP_010914537.1">
    <property type="nucleotide sequence ID" value="NZ_LZTH01000012.1"/>
</dbReference>
<keyword evidence="1" id="KW-0812">Transmembrane</keyword>
<evidence type="ECO:0000313" key="2">
    <source>
        <dbReference type="EMBL" id="OBP77516.1"/>
    </source>
</evidence>
<sequence length="74" mass="8176">MYFPQFLVGMFTTSAIVAIWADIETGSVGKALAWTVLTLTILQSGYLLLAFGHFYKRSTKSTDANPDPAHQPIR</sequence>
<dbReference type="AlphaFoldDB" id="A0A1A5IS62"/>
<reference evidence="3" key="1">
    <citation type="submission" date="2016-06" db="EMBL/GenBank/DDBJ databases">
        <title>NZP2037 Pacbio-Illumina hybrid assembly.</title>
        <authorList>
            <person name="Ramsay J.P."/>
        </authorList>
    </citation>
    <scope>NUCLEOTIDE SEQUENCE [LARGE SCALE GENOMIC DNA]</scope>
    <source>
        <strain evidence="3">R7ANS::ICEMlSym2042</strain>
    </source>
</reference>
<accession>A0A1A5IS62</accession>
<evidence type="ECO:0008006" key="4">
    <source>
        <dbReference type="Google" id="ProtNLM"/>
    </source>
</evidence>
<dbReference type="GeneID" id="66685598"/>